<evidence type="ECO:0000313" key="3">
    <source>
        <dbReference type="EMBL" id="GFZ77738.1"/>
    </source>
</evidence>
<reference evidence="3" key="1">
    <citation type="journal article" date="2014" name="Int. J. Syst. Evol. Microbiol.">
        <title>Complete genome sequence of Corynebacterium casei LMG S-19264T (=DSM 44701T), isolated from a smear-ripened cheese.</title>
        <authorList>
            <consortium name="US DOE Joint Genome Institute (JGI-PGF)"/>
            <person name="Walter F."/>
            <person name="Albersmeier A."/>
            <person name="Kalinowski J."/>
            <person name="Ruckert C."/>
        </authorList>
    </citation>
    <scope>NUCLEOTIDE SEQUENCE</scope>
    <source>
        <strain evidence="3">CGMCC 1.12360</strain>
    </source>
</reference>
<dbReference type="EMBL" id="BMEV01000032">
    <property type="protein sequence ID" value="GFZ77738.1"/>
    <property type="molecule type" value="Genomic_DNA"/>
</dbReference>
<keyword evidence="2" id="KW-0812">Transmembrane</keyword>
<evidence type="ECO:0000313" key="4">
    <source>
        <dbReference type="Proteomes" id="UP000602050"/>
    </source>
</evidence>
<comment type="caution">
    <text evidence="3">The sequence shown here is derived from an EMBL/GenBank/DDBJ whole genome shotgun (WGS) entry which is preliminary data.</text>
</comment>
<dbReference type="Proteomes" id="UP000602050">
    <property type="component" value="Unassembled WGS sequence"/>
</dbReference>
<feature type="region of interest" description="Disordered" evidence="1">
    <location>
        <begin position="59"/>
        <end position="119"/>
    </location>
</feature>
<accession>A0A8J2TSG7</accession>
<organism evidence="3 4">
    <name type="scientific">Compostibacillus humi</name>
    <dbReference type="NCBI Taxonomy" id="1245525"/>
    <lineage>
        <taxon>Bacteria</taxon>
        <taxon>Bacillati</taxon>
        <taxon>Bacillota</taxon>
        <taxon>Bacilli</taxon>
        <taxon>Bacillales</taxon>
        <taxon>Bacillaceae</taxon>
        <taxon>Compostibacillus</taxon>
    </lineage>
</organism>
<dbReference type="AlphaFoldDB" id="A0A8J2TSG7"/>
<feature type="compositionally biased region" description="Basic and acidic residues" evidence="1">
    <location>
        <begin position="62"/>
        <end position="108"/>
    </location>
</feature>
<evidence type="ECO:0000256" key="2">
    <source>
        <dbReference type="SAM" id="Phobius"/>
    </source>
</evidence>
<sequence length="182" mass="21278">MKHLLRSFAAGLFSAGVIMLAAYYFSEESREELTADEMIPIVEEEGYHVLTSDEYISLAVQPKDKEENTEEKAETKQEDKKEKAENKEKEERKEEEEKNNEKKEDKQPETSSYTLQIKPGMLTPEITELLEENKIIDDAAKFNRYLEEHEYSPKIQIGNFKLTSDMDYYQIAETITDYKRGQ</sequence>
<protein>
    <recommendedName>
        <fullName evidence="5">YceG-like family protein</fullName>
    </recommendedName>
</protein>
<keyword evidence="2" id="KW-1133">Transmembrane helix</keyword>
<proteinExistence type="predicted"/>
<dbReference type="Gene3D" id="3.30.1490.480">
    <property type="entry name" value="Endolytic murein transglycosylase"/>
    <property type="match status" value="1"/>
</dbReference>
<feature type="transmembrane region" description="Helical" evidence="2">
    <location>
        <begin position="7"/>
        <end position="25"/>
    </location>
</feature>
<dbReference type="RefSeq" id="WP_229733619.1">
    <property type="nucleotide sequence ID" value="NZ_BMEV01000032.1"/>
</dbReference>
<evidence type="ECO:0000256" key="1">
    <source>
        <dbReference type="SAM" id="MobiDB-lite"/>
    </source>
</evidence>
<name>A0A8J2TSG7_9BACI</name>
<reference evidence="3" key="2">
    <citation type="submission" date="2020-09" db="EMBL/GenBank/DDBJ databases">
        <authorList>
            <person name="Sun Q."/>
            <person name="Zhou Y."/>
        </authorList>
    </citation>
    <scope>NUCLEOTIDE SEQUENCE</scope>
    <source>
        <strain evidence="3">CGMCC 1.12360</strain>
    </source>
</reference>
<keyword evidence="2" id="KW-0472">Membrane</keyword>
<gene>
    <name evidence="3" type="ORF">GCM10010978_19140</name>
</gene>
<keyword evidence="4" id="KW-1185">Reference proteome</keyword>
<evidence type="ECO:0008006" key="5">
    <source>
        <dbReference type="Google" id="ProtNLM"/>
    </source>
</evidence>